<dbReference type="FunFam" id="1.25.40.120:FF:000035">
    <property type="entry name" value="Geranylgeranyl transferase type-2 subunit alpha"/>
    <property type="match status" value="1"/>
</dbReference>
<evidence type="ECO:0000313" key="11">
    <source>
        <dbReference type="Proteomes" id="UP000694843"/>
    </source>
</evidence>
<evidence type="ECO:0000256" key="3">
    <source>
        <dbReference type="ARBA" id="ARBA00014772"/>
    </source>
</evidence>
<dbReference type="KEGG" id="hazt:108674407"/>
<evidence type="ECO:0000256" key="9">
    <source>
        <dbReference type="RuleBase" id="RU367120"/>
    </source>
</evidence>
<dbReference type="SUPFAM" id="SSF48439">
    <property type="entry name" value="Protein prenylyltransferase"/>
    <property type="match status" value="1"/>
</dbReference>
<dbReference type="OMA" id="CAWHHRC"/>
<dbReference type="CTD" id="5875"/>
<dbReference type="PANTHER" id="PTHR11129">
    <property type="entry name" value="PROTEIN FARNESYLTRANSFERASE ALPHA SUBUNIT/RAB GERANYLGERANYL TRANSFERASE ALPHA SUBUNIT"/>
    <property type="match status" value="1"/>
</dbReference>
<dbReference type="GO" id="GO:0005968">
    <property type="term" value="C:Rab-protein geranylgeranyltransferase complex"/>
    <property type="evidence" value="ECO:0007669"/>
    <property type="project" value="TreeGrafter"/>
</dbReference>
<dbReference type="Gene3D" id="3.80.10.10">
    <property type="entry name" value="Ribonuclease Inhibitor"/>
    <property type="match status" value="1"/>
</dbReference>
<dbReference type="GO" id="GO:0097354">
    <property type="term" value="P:prenylation"/>
    <property type="evidence" value="ECO:0007669"/>
    <property type="project" value="UniProtKB-UniRule"/>
</dbReference>
<dbReference type="AlphaFoldDB" id="A0A8B7NVQ6"/>
<dbReference type="SUPFAM" id="SSF52058">
    <property type="entry name" value="L domain-like"/>
    <property type="match status" value="1"/>
</dbReference>
<keyword evidence="5 9" id="KW-0808">Transferase</keyword>
<proteinExistence type="inferred from homology"/>
<dbReference type="GO" id="GO:0004663">
    <property type="term" value="F:Rab geranylgeranyltransferase activity"/>
    <property type="evidence" value="ECO:0007669"/>
    <property type="project" value="UniProtKB-UniRule"/>
</dbReference>
<feature type="region of interest" description="Disordered" evidence="10">
    <location>
        <begin position="90"/>
        <end position="125"/>
    </location>
</feature>
<comment type="catalytic activity">
    <reaction evidence="8 9">
        <text>geranylgeranyl diphosphate + L-cysteinyl-[protein] = S-geranylgeranyl-L-cysteinyl-[protein] + diphosphate</text>
        <dbReference type="Rhea" id="RHEA:21240"/>
        <dbReference type="Rhea" id="RHEA-COMP:10131"/>
        <dbReference type="Rhea" id="RHEA-COMP:11537"/>
        <dbReference type="ChEBI" id="CHEBI:29950"/>
        <dbReference type="ChEBI" id="CHEBI:33019"/>
        <dbReference type="ChEBI" id="CHEBI:57533"/>
        <dbReference type="ChEBI" id="CHEBI:86021"/>
        <dbReference type="EC" id="2.5.1.60"/>
    </reaction>
</comment>
<comment type="function">
    <text evidence="9">Catalyzes the transfer of a geranyl-geranyl moiety from geranyl-geranyl pyrophosphate to cysteines occuring in specific C-terminal amino acid sequences.</text>
</comment>
<evidence type="ECO:0000256" key="4">
    <source>
        <dbReference type="ARBA" id="ARBA00022602"/>
    </source>
</evidence>
<evidence type="ECO:0000313" key="12">
    <source>
        <dbReference type="RefSeq" id="XP_018017838.1"/>
    </source>
</evidence>
<dbReference type="Gene3D" id="2.60.40.1130">
    <property type="entry name" value="Rab geranylgeranyltransferase alpha-subunit, insert domain"/>
    <property type="match status" value="1"/>
</dbReference>
<accession>A0A8B7NVQ6</accession>
<evidence type="ECO:0000256" key="8">
    <source>
        <dbReference type="ARBA" id="ARBA00047658"/>
    </source>
</evidence>
<reference evidence="12" key="1">
    <citation type="submission" date="2025-08" db="UniProtKB">
        <authorList>
            <consortium name="RefSeq"/>
        </authorList>
    </citation>
    <scope>IDENTIFICATION</scope>
    <source>
        <tissue evidence="12">Whole organism</tissue>
    </source>
</reference>
<dbReference type="Proteomes" id="UP000694843">
    <property type="component" value="Unplaced"/>
</dbReference>
<gene>
    <name evidence="12" type="primary">LOC108674407</name>
</gene>
<feature type="compositionally biased region" description="Basic and acidic residues" evidence="10">
    <location>
        <begin position="110"/>
        <end position="125"/>
    </location>
</feature>
<keyword evidence="4 9" id="KW-0637">Prenyltransferase</keyword>
<dbReference type="OrthoDB" id="1658at2759"/>
<comment type="similarity">
    <text evidence="1 9">Belongs to the protein prenyltransferase subunit alpha family.</text>
</comment>
<dbReference type="InterPro" id="IPR002088">
    <property type="entry name" value="Prenyl_trans_a"/>
</dbReference>
<evidence type="ECO:0000256" key="2">
    <source>
        <dbReference type="ARBA" id="ARBA00012656"/>
    </source>
</evidence>
<dbReference type="PROSITE" id="PS51147">
    <property type="entry name" value="PFTA"/>
    <property type="match status" value="4"/>
</dbReference>
<protein>
    <recommendedName>
        <fullName evidence="3 9">Geranylgeranyl transferase type-2 subunit alpha</fullName>
        <ecNumber evidence="2 9">2.5.1.60</ecNumber>
    </recommendedName>
    <alternativeName>
        <fullName evidence="7 9">Geranylgeranyl transferase type II subunit alpha</fullName>
    </alternativeName>
</protein>
<evidence type="ECO:0000256" key="6">
    <source>
        <dbReference type="ARBA" id="ARBA00022737"/>
    </source>
</evidence>
<dbReference type="Pfam" id="PF01239">
    <property type="entry name" value="PPTA"/>
    <property type="match status" value="4"/>
</dbReference>
<feature type="compositionally biased region" description="Basic and acidic residues" evidence="10">
    <location>
        <begin position="90"/>
        <end position="100"/>
    </location>
</feature>
<evidence type="ECO:0000256" key="7">
    <source>
        <dbReference type="ARBA" id="ARBA00031267"/>
    </source>
</evidence>
<evidence type="ECO:0000256" key="1">
    <source>
        <dbReference type="ARBA" id="ARBA00006734"/>
    </source>
</evidence>
<evidence type="ECO:0000256" key="10">
    <source>
        <dbReference type="SAM" id="MobiDB-lite"/>
    </source>
</evidence>
<dbReference type="Gene3D" id="1.25.40.120">
    <property type="entry name" value="Protein prenylyltransferase"/>
    <property type="match status" value="2"/>
</dbReference>
<keyword evidence="6" id="KW-0677">Repeat</keyword>
<evidence type="ECO:0000256" key="5">
    <source>
        <dbReference type="ARBA" id="ARBA00022679"/>
    </source>
</evidence>
<sequence length="604" mass="67431">MHGRLKVKDSSEKAAEKAIEREKKRVKYVAGIQFLFEMRERGSYNAEAFKSSALLLQVNPDALTLWCIRREILLYLRKRHYENKLLRSEDDGNKTEKTTETADEQDGEVADEKDASSTNHVEHSDWKGLPQTWKELASSELSVVASCLQANPKSYGAWHHRFWVLQQLCNDISEEDQQKVWKEELELCNLFLSKDERNFHCWDHRRAVTACGAVPAERELRFSLDLIERNFSNYSAWHYRSKLLPLVHAPPPDSCYPIHENTFHKELERVVNAVFTDPGDQSPWFFLRWLLQKQASKPQLVHMTVSRKEDGSAEVVSSFSRVVDEAAVSAMSPLHLATHVTWTSASGRPLDSVWLCEVAGDAAGDVVVAGGERVPLSAVDVSLRVTGAAVACPAAARAVLHTLLHDCRLLHQLDADNKWVLMSLAEVLCFLGSTDNVTEACDLLQRLSSVDPLRAGYYTDRRSSLKLQEAVAVQITDSTTGQETKFNGRSLGLPRLLLPHLLACCTHVDLANNNITDLAGACKLVSCTHLVLDGNPLTCLQPLSRLRRLREVSLASCGLQSGAQLAPLSALSSLRSLVLLNNEFPPSEIPVIRNSFQDVVSLKV</sequence>
<organism evidence="11 12">
    <name type="scientific">Hyalella azteca</name>
    <name type="common">Amphipod</name>
    <dbReference type="NCBI Taxonomy" id="294128"/>
    <lineage>
        <taxon>Eukaryota</taxon>
        <taxon>Metazoa</taxon>
        <taxon>Ecdysozoa</taxon>
        <taxon>Arthropoda</taxon>
        <taxon>Crustacea</taxon>
        <taxon>Multicrustacea</taxon>
        <taxon>Malacostraca</taxon>
        <taxon>Eumalacostraca</taxon>
        <taxon>Peracarida</taxon>
        <taxon>Amphipoda</taxon>
        <taxon>Senticaudata</taxon>
        <taxon>Talitrida</taxon>
        <taxon>Talitroidea</taxon>
        <taxon>Hyalellidae</taxon>
        <taxon>Hyalella</taxon>
    </lineage>
</organism>
<dbReference type="RefSeq" id="XP_018017838.1">
    <property type="nucleotide sequence ID" value="XM_018162349.2"/>
</dbReference>
<dbReference type="GeneID" id="108674407"/>
<keyword evidence="11" id="KW-1185">Reference proteome</keyword>
<dbReference type="InterPro" id="IPR032675">
    <property type="entry name" value="LRR_dom_sf"/>
</dbReference>
<name>A0A8B7NVQ6_HYAAZ</name>
<dbReference type="PANTHER" id="PTHR11129:SF2">
    <property type="entry name" value="GERANYLGERANYL TRANSFERASE TYPE-2 SUBUNIT ALPHA"/>
    <property type="match status" value="1"/>
</dbReference>
<dbReference type="EC" id="2.5.1.60" evidence="2 9"/>